<dbReference type="InterPro" id="IPR015943">
    <property type="entry name" value="WD40/YVTN_repeat-like_dom_sf"/>
</dbReference>
<sequence length="356" mass="38736">MKLRNDFLYIGDGSDNTVKTFDAETGRFLGSLVVLDCNCLQGPVVPGSNCLFGPRGIIFDHRNNLLVTNQNVGQPQNGDVLNYNGQTGAFLGEFVKSNEPGAPFAPRGIVFSKQNILFVADMGDVGVPGEVRMYDGTTGVFLGNLDHSGFTGQFHPRAVVIGPDSLLYVSVRNLPQLEGGSVLRFNPKTGQFIGVFIESNNVNDLNRPEGLVFGPDGNLYITSFRRDGSDTDKILIFHGKTGKFLDKIDLDAVGQPRAFAQALLFGPDGKLFVPINGDGPDTGSVRRYDVHYHQKTFDVFVPPALAGGPLGMPWYLTFGNTDPATLDYMGDEEESSDQHYHHPPHPPHESSDETSS</sequence>
<keyword evidence="3" id="KW-1185">Reference proteome</keyword>
<evidence type="ECO:0000313" key="3">
    <source>
        <dbReference type="Proteomes" id="UP000199087"/>
    </source>
</evidence>
<dbReference type="SUPFAM" id="SSF63829">
    <property type="entry name" value="Calcium-dependent phosphotriesterase"/>
    <property type="match status" value="1"/>
</dbReference>
<dbReference type="Gene3D" id="2.130.10.10">
    <property type="entry name" value="YVTN repeat-like/Quinoprotein amine dehydrogenase"/>
    <property type="match status" value="1"/>
</dbReference>
<dbReference type="AlphaFoldDB" id="A0A0U1NYB0"/>
<dbReference type="OrthoDB" id="2806980at2"/>
<name>A0A0U1NYB0_9BACI</name>
<dbReference type="RefSeq" id="WP_090635172.1">
    <property type="nucleotide sequence ID" value="NZ_CVRB01000003.1"/>
</dbReference>
<evidence type="ECO:0000313" key="2">
    <source>
        <dbReference type="EMBL" id="CRK82858.1"/>
    </source>
</evidence>
<proteinExistence type="predicted"/>
<dbReference type="EMBL" id="CVRB01000003">
    <property type="protein sequence ID" value="CRK82858.1"/>
    <property type="molecule type" value="Genomic_DNA"/>
</dbReference>
<reference evidence="3" key="1">
    <citation type="submission" date="2015-05" db="EMBL/GenBank/DDBJ databases">
        <authorList>
            <person name="Urmite Genomes"/>
        </authorList>
    </citation>
    <scope>NUCLEOTIDE SEQUENCE [LARGE SCALE GENOMIC DNA]</scope>
    <source>
        <strain evidence="3">LF1</strain>
    </source>
</reference>
<organism evidence="2 3">
    <name type="scientific">Neobacillus massiliamazoniensis</name>
    <dbReference type="NCBI Taxonomy" id="1499688"/>
    <lineage>
        <taxon>Bacteria</taxon>
        <taxon>Bacillati</taxon>
        <taxon>Bacillota</taxon>
        <taxon>Bacilli</taxon>
        <taxon>Bacillales</taxon>
        <taxon>Bacillaceae</taxon>
        <taxon>Neobacillus</taxon>
    </lineage>
</organism>
<evidence type="ECO:0000256" key="1">
    <source>
        <dbReference type="SAM" id="MobiDB-lite"/>
    </source>
</evidence>
<accession>A0A0U1NYB0</accession>
<evidence type="ECO:0008006" key="4">
    <source>
        <dbReference type="Google" id="ProtNLM"/>
    </source>
</evidence>
<feature type="compositionally biased region" description="Basic and acidic residues" evidence="1">
    <location>
        <begin position="336"/>
        <end position="356"/>
    </location>
</feature>
<dbReference type="Proteomes" id="UP000199087">
    <property type="component" value="Unassembled WGS sequence"/>
</dbReference>
<feature type="region of interest" description="Disordered" evidence="1">
    <location>
        <begin position="325"/>
        <end position="356"/>
    </location>
</feature>
<protein>
    <recommendedName>
        <fullName evidence="4">SMP-30/Gluconolactonase/LRE-like region domain-containing protein</fullName>
    </recommendedName>
</protein>
<gene>
    <name evidence="2" type="ORF">BN000_02810</name>
</gene>
<dbReference type="STRING" id="1499688.BN000_02810"/>